<keyword evidence="1" id="KW-0175">Coiled coil</keyword>
<evidence type="ECO:0000313" key="4">
    <source>
        <dbReference type="Proteomes" id="UP000688137"/>
    </source>
</evidence>
<sequence>MKSYLIACLLLSVLSVEITLNNAITTQALEKLKESSWASFIVEFAQVELSTGGALSELVETINQLIEQLQEELQDIHNTYSRRTDEHNRDVTRLEQEIQDAAKDIFTGQDFIDNVLIPQKERFQQSLVQLKINIEENRRVLDGEIINRKRQHEQFLSNIAELNEAIGAVDESLGLLSQISNPSLIQFKRVQTNLGRIQSSFQNRSSFAPIIKALLELATEQNFTDQGSVQQLVKIFNELRVQFVDSLNQETADESQAETKYTERVAQLEKEFAEFQRSVLIKNSELAANEQKLGETIVYVGQRKDDKETLEAQLQAENDNYAAETDLYTRTVTEYNKEIDISKQAYGLLTQPSFESYVRSTVGI</sequence>
<name>A0A8S1KZL8_PARPR</name>
<accession>A0A8S1KZL8</accession>
<evidence type="ECO:0000256" key="1">
    <source>
        <dbReference type="SAM" id="Coils"/>
    </source>
</evidence>
<evidence type="ECO:0000313" key="3">
    <source>
        <dbReference type="EMBL" id="CAD8059265.1"/>
    </source>
</evidence>
<evidence type="ECO:0000256" key="2">
    <source>
        <dbReference type="SAM" id="SignalP"/>
    </source>
</evidence>
<organism evidence="3 4">
    <name type="scientific">Paramecium primaurelia</name>
    <dbReference type="NCBI Taxonomy" id="5886"/>
    <lineage>
        <taxon>Eukaryota</taxon>
        <taxon>Sar</taxon>
        <taxon>Alveolata</taxon>
        <taxon>Ciliophora</taxon>
        <taxon>Intramacronucleata</taxon>
        <taxon>Oligohymenophorea</taxon>
        <taxon>Peniculida</taxon>
        <taxon>Parameciidae</taxon>
        <taxon>Paramecium</taxon>
    </lineage>
</organism>
<dbReference type="OMA" id="KRQHEQF"/>
<protein>
    <submittedName>
        <fullName evidence="3">Uncharacterized protein</fullName>
    </submittedName>
</protein>
<keyword evidence="4" id="KW-1185">Reference proteome</keyword>
<dbReference type="EMBL" id="CAJJDM010000027">
    <property type="protein sequence ID" value="CAD8059265.1"/>
    <property type="molecule type" value="Genomic_DNA"/>
</dbReference>
<keyword evidence="2" id="KW-0732">Signal</keyword>
<comment type="caution">
    <text evidence="3">The sequence shown here is derived from an EMBL/GenBank/DDBJ whole genome shotgun (WGS) entry which is preliminary data.</text>
</comment>
<feature type="signal peptide" evidence="2">
    <location>
        <begin position="1"/>
        <end position="23"/>
    </location>
</feature>
<dbReference type="AlphaFoldDB" id="A0A8S1KZL8"/>
<reference evidence="3" key="1">
    <citation type="submission" date="2021-01" db="EMBL/GenBank/DDBJ databases">
        <authorList>
            <consortium name="Genoscope - CEA"/>
            <person name="William W."/>
        </authorList>
    </citation>
    <scope>NUCLEOTIDE SEQUENCE</scope>
</reference>
<gene>
    <name evidence="3" type="ORF">PPRIM_AZ9-3.1.T0280314</name>
</gene>
<feature type="coiled-coil region" evidence="1">
    <location>
        <begin position="55"/>
        <end position="104"/>
    </location>
</feature>
<proteinExistence type="predicted"/>
<feature type="chain" id="PRO_5035734030" evidence="2">
    <location>
        <begin position="24"/>
        <end position="364"/>
    </location>
</feature>
<dbReference type="Proteomes" id="UP000688137">
    <property type="component" value="Unassembled WGS sequence"/>
</dbReference>